<evidence type="ECO:0000313" key="8">
    <source>
        <dbReference type="Proteomes" id="UP000476064"/>
    </source>
</evidence>
<name>A0A6C0G5J9_9BACL</name>
<gene>
    <name evidence="7" type="ORF">GXP70_10705</name>
</gene>
<dbReference type="Proteomes" id="UP000476064">
    <property type="component" value="Chromosome"/>
</dbReference>
<dbReference type="PANTHER" id="PTHR10146:SF14">
    <property type="entry name" value="PYRIDOXAL PHOSPHATE HOMEOSTASIS PROTEIN"/>
    <property type="match status" value="1"/>
</dbReference>
<comment type="cofactor">
    <cofactor evidence="3">
        <name>pyridoxal 5'-phosphate</name>
        <dbReference type="ChEBI" id="CHEBI:597326"/>
    </cofactor>
</comment>
<organism evidence="7 8">
    <name type="scientific">Paenibacillus lycopersici</name>
    <dbReference type="NCBI Taxonomy" id="2704462"/>
    <lineage>
        <taxon>Bacteria</taxon>
        <taxon>Bacillati</taxon>
        <taxon>Bacillota</taxon>
        <taxon>Bacilli</taxon>
        <taxon>Bacillales</taxon>
        <taxon>Paenibacillaceae</taxon>
        <taxon>Paenibacillus</taxon>
    </lineage>
</organism>
<dbReference type="PIRSF" id="PIRSF004848">
    <property type="entry name" value="YBL036c_PLPDEIII"/>
    <property type="match status" value="1"/>
</dbReference>
<evidence type="ECO:0000256" key="5">
    <source>
        <dbReference type="SAM" id="Coils"/>
    </source>
</evidence>
<protein>
    <recommendedName>
        <fullName evidence="2">Pyridoxal phosphate homeostasis protein</fullName>
        <shortName evidence="2">PLP homeostasis protein</shortName>
    </recommendedName>
</protein>
<dbReference type="SUPFAM" id="SSF51419">
    <property type="entry name" value="PLP-binding barrel"/>
    <property type="match status" value="1"/>
</dbReference>
<evidence type="ECO:0000256" key="3">
    <source>
        <dbReference type="PIRSR" id="PIRSR004848-1"/>
    </source>
</evidence>
<feature type="coiled-coil region" evidence="5">
    <location>
        <begin position="2"/>
        <end position="29"/>
    </location>
</feature>
<dbReference type="CDD" id="cd00635">
    <property type="entry name" value="PLPDE_III_YBL036c_like"/>
    <property type="match status" value="1"/>
</dbReference>
<reference evidence="7 8" key="1">
    <citation type="submission" date="2020-01" db="EMBL/GenBank/DDBJ databases">
        <title>Paenibacillus sp. nov., isolated from tomato rhizosphere.</title>
        <authorList>
            <person name="Weon H.-Y."/>
            <person name="Lee S.A."/>
        </authorList>
    </citation>
    <scope>NUCLEOTIDE SEQUENCE [LARGE SCALE GENOMIC DNA]</scope>
    <source>
        <strain evidence="7 8">12200R-189</strain>
    </source>
</reference>
<evidence type="ECO:0000256" key="1">
    <source>
        <dbReference type="ARBA" id="ARBA00022898"/>
    </source>
</evidence>
<dbReference type="InterPro" id="IPR001608">
    <property type="entry name" value="Ala_racemase_N"/>
</dbReference>
<dbReference type="NCBIfam" id="TIGR00044">
    <property type="entry name" value="YggS family pyridoxal phosphate-dependent enzyme"/>
    <property type="match status" value="1"/>
</dbReference>
<dbReference type="PANTHER" id="PTHR10146">
    <property type="entry name" value="PROLINE SYNTHETASE CO-TRANSCRIBED BACTERIAL HOMOLOG PROTEIN"/>
    <property type="match status" value="1"/>
</dbReference>
<evidence type="ECO:0000256" key="2">
    <source>
        <dbReference type="HAMAP-Rule" id="MF_02087"/>
    </source>
</evidence>
<evidence type="ECO:0000259" key="6">
    <source>
        <dbReference type="Pfam" id="PF01168"/>
    </source>
</evidence>
<comment type="similarity">
    <text evidence="2 4">Belongs to the pyridoxal phosphate-binding protein YggS/PROSC family.</text>
</comment>
<feature type="domain" description="Alanine racemase N-terminal" evidence="6">
    <location>
        <begin position="39"/>
        <end position="248"/>
    </location>
</feature>
<dbReference type="Gene3D" id="3.20.20.10">
    <property type="entry name" value="Alanine racemase"/>
    <property type="match status" value="1"/>
</dbReference>
<dbReference type="GO" id="GO:0030170">
    <property type="term" value="F:pyridoxal phosphate binding"/>
    <property type="evidence" value="ECO:0007669"/>
    <property type="project" value="UniProtKB-UniRule"/>
</dbReference>
<dbReference type="Pfam" id="PF01168">
    <property type="entry name" value="Ala_racemase_N"/>
    <property type="match status" value="1"/>
</dbReference>
<comment type="function">
    <text evidence="2">Pyridoxal 5'-phosphate (PLP)-binding protein, which is involved in PLP homeostasis.</text>
</comment>
<keyword evidence="5" id="KW-0175">Coiled coil</keyword>
<dbReference type="InterPro" id="IPR029066">
    <property type="entry name" value="PLP-binding_barrel"/>
</dbReference>
<feature type="modified residue" description="N6-(pyridoxal phosphate)lysine" evidence="2 3">
    <location>
        <position position="44"/>
    </location>
</feature>
<evidence type="ECO:0000256" key="4">
    <source>
        <dbReference type="RuleBase" id="RU004514"/>
    </source>
</evidence>
<dbReference type="KEGG" id="plyc:GXP70_10705"/>
<dbReference type="InterPro" id="IPR011078">
    <property type="entry name" value="PyrdxlP_homeostasis"/>
</dbReference>
<dbReference type="HAMAP" id="MF_02087">
    <property type="entry name" value="PLP_homeostasis"/>
    <property type="match status" value="1"/>
</dbReference>
<accession>A0A6C0G5J9</accession>
<proteinExistence type="inferred from homology"/>
<dbReference type="EMBL" id="CP048209">
    <property type="protein sequence ID" value="QHT60365.1"/>
    <property type="molecule type" value="Genomic_DNA"/>
</dbReference>
<keyword evidence="1 2" id="KW-0663">Pyridoxal phosphate</keyword>
<dbReference type="PROSITE" id="PS01211">
    <property type="entry name" value="UPF0001"/>
    <property type="match status" value="1"/>
</dbReference>
<sequence>MASEGDSNAVTLEQRMEEVERRLADACARSGRNRSDIGLIAVTKYVGIEQTQNVLRHGLTHMGENRWQDAADKWNAITGSGWDRSLEQAPAGQAVWHFIGSLQTNKVKDVIGKFTYIHSLDRLSLAQAIERRAEQLGLVVPCFLQVNVSGEASKHGLAPEALVPFAAELSALRHIKPVGLMTMAPIDAEGEQTRPVFRGLRELRDELNGKAVLPEPVAGLSMGMSGDFEIAVEEGATWLRLGTVLVGKS</sequence>
<evidence type="ECO:0000313" key="7">
    <source>
        <dbReference type="EMBL" id="QHT60365.1"/>
    </source>
</evidence>
<dbReference type="AlphaFoldDB" id="A0A6C0G5J9"/>
<keyword evidence="8" id="KW-1185">Reference proteome</keyword>